<protein>
    <recommendedName>
        <fullName evidence="2">histidine kinase</fullName>
        <ecNumber evidence="2">2.7.13.3</ecNumber>
    </recommendedName>
</protein>
<dbReference type="GO" id="GO:0046983">
    <property type="term" value="F:protein dimerization activity"/>
    <property type="evidence" value="ECO:0007669"/>
    <property type="project" value="InterPro"/>
</dbReference>
<feature type="transmembrane region" description="Helical" evidence="9">
    <location>
        <begin position="280"/>
        <end position="301"/>
    </location>
</feature>
<dbReference type="GO" id="GO:0000155">
    <property type="term" value="F:phosphorelay sensor kinase activity"/>
    <property type="evidence" value="ECO:0007669"/>
    <property type="project" value="InterPro"/>
</dbReference>
<proteinExistence type="predicted"/>
<dbReference type="Gene3D" id="1.20.5.1930">
    <property type="match status" value="1"/>
</dbReference>
<keyword evidence="9" id="KW-0812">Transmembrane</keyword>
<keyword evidence="6" id="KW-0418">Kinase</keyword>
<comment type="catalytic activity">
    <reaction evidence="1">
        <text>ATP + protein L-histidine = ADP + protein N-phospho-L-histidine.</text>
        <dbReference type="EC" id="2.7.13.3"/>
    </reaction>
</comment>
<sequence>MQRRSSGFLPFIRMLGVSLWWLAVVSGVQAAPLQLTQAQATVEVDGQVRHFEATLPYVWDWWHRGARGHAEFEMSLPLQDIPKEPWFLYFLRLGNAYEVRLNGALLDSNGDLTTFDRDDYGQIPRLITIPVGLLRQDNLIQVRIRADHARRAGVASPWVGSHAEILPLYDAEYFQRVTGTRVVVIVSLLVGTIALALWWTQVNPTQPPGKQRDPLYLYAALAEYFWSLRVGSVLLESPPLPRFWWDILFIEALGIWVAAVLMFSALAVEWRGRFSVARLQWAMVSLLVAGAGCAVAAQWGYRGWLTWWYASLAVVALPFVVLYCWSAVRNGSRLHRAFAAAIVFNMLVGVRDWAVFRVQMTLGGNTLMRYSSLVFGVLLAYIAFTRFREASAQVRNLLSTMALQVAAKERELQSSYERVELLAREQERVNERTRILRDLHDGVGSHISAAIRQLQSGRASNDEVLQTLRDSLDQIKLSIDAMHLPAGDVTGLLANLRYRLEPKLNAADIELLWDVDLIEPLERLDAVGMRHLQFMVLESLSNVLQHAHASKLRIEAKAQGRWVVVRIADNGVGYDTTRPLRKGLLALHERAKAINAALAIRSRAGETVVEITLD</sequence>
<evidence type="ECO:0000256" key="2">
    <source>
        <dbReference type="ARBA" id="ARBA00012438"/>
    </source>
</evidence>
<name>A0A240U9C2_9BURK</name>
<reference evidence="11" key="1">
    <citation type="submission" date="2017-05" db="EMBL/GenBank/DDBJ databases">
        <title>Polyphasic characterization of four soil-derived phenanthrene-degrading Acidovorax strains and proposal of Acidovorax phenanthrenivorans sp. nov.</title>
        <authorList>
            <person name="Singleton D."/>
            <person name="Lee J."/>
            <person name="Dickey A.N."/>
            <person name="Stroud A."/>
            <person name="Scholl E.H."/>
            <person name="Wright F.A."/>
            <person name="Aitken M.D."/>
        </authorList>
    </citation>
    <scope>NUCLEOTIDE SEQUENCE</scope>
    <source>
        <strain evidence="11">P4</strain>
    </source>
</reference>
<keyword evidence="5" id="KW-0547">Nucleotide-binding</keyword>
<dbReference type="PANTHER" id="PTHR24421">
    <property type="entry name" value="NITRATE/NITRITE SENSOR PROTEIN NARX-RELATED"/>
    <property type="match status" value="1"/>
</dbReference>
<dbReference type="InterPro" id="IPR036890">
    <property type="entry name" value="HATPase_C_sf"/>
</dbReference>
<dbReference type="InterPro" id="IPR011712">
    <property type="entry name" value="Sig_transdc_His_kin_sub3_dim/P"/>
</dbReference>
<dbReference type="EC" id="2.7.13.3" evidence="2"/>
<keyword evidence="7" id="KW-0067">ATP-binding</keyword>
<evidence type="ECO:0000256" key="7">
    <source>
        <dbReference type="ARBA" id="ARBA00022840"/>
    </source>
</evidence>
<dbReference type="OrthoDB" id="9147043at2"/>
<dbReference type="Proteomes" id="UP000194440">
    <property type="component" value="Chromosome"/>
</dbReference>
<dbReference type="InterPro" id="IPR050482">
    <property type="entry name" value="Sensor_HK_TwoCompSys"/>
</dbReference>
<keyword evidence="3" id="KW-0597">Phosphoprotein</keyword>
<evidence type="ECO:0000256" key="8">
    <source>
        <dbReference type="ARBA" id="ARBA00023012"/>
    </source>
</evidence>
<dbReference type="Gene3D" id="3.30.565.10">
    <property type="entry name" value="Histidine kinase-like ATPase, C-terminal domain"/>
    <property type="match status" value="1"/>
</dbReference>
<gene>
    <name evidence="11" type="ORF">CBP36_03915</name>
</gene>
<dbReference type="GO" id="GO:0005524">
    <property type="term" value="F:ATP binding"/>
    <property type="evidence" value="ECO:0007669"/>
    <property type="project" value="UniProtKB-KW"/>
</dbReference>
<evidence type="ECO:0000313" key="12">
    <source>
        <dbReference type="Proteomes" id="UP000194440"/>
    </source>
</evidence>
<keyword evidence="9" id="KW-1133">Transmembrane helix</keyword>
<evidence type="ECO:0000256" key="5">
    <source>
        <dbReference type="ARBA" id="ARBA00022741"/>
    </source>
</evidence>
<feature type="transmembrane region" description="Helical" evidence="9">
    <location>
        <begin position="247"/>
        <end position="268"/>
    </location>
</feature>
<dbReference type="CDD" id="cd16917">
    <property type="entry name" value="HATPase_UhpB-NarQ-NarX-like"/>
    <property type="match status" value="1"/>
</dbReference>
<keyword evidence="4" id="KW-0808">Transferase</keyword>
<feature type="domain" description="Signal transduction histidine kinase subgroup 3 dimerisation and phosphoacceptor" evidence="10">
    <location>
        <begin position="431"/>
        <end position="477"/>
    </location>
</feature>
<accession>A0A240U9C2</accession>
<keyword evidence="9" id="KW-0472">Membrane</keyword>
<evidence type="ECO:0000256" key="9">
    <source>
        <dbReference type="SAM" id="Phobius"/>
    </source>
</evidence>
<evidence type="ECO:0000313" key="11">
    <source>
        <dbReference type="EMBL" id="ART58121.1"/>
    </source>
</evidence>
<feature type="transmembrane region" description="Helical" evidence="9">
    <location>
        <begin position="307"/>
        <end position="325"/>
    </location>
</feature>
<evidence type="ECO:0000256" key="6">
    <source>
        <dbReference type="ARBA" id="ARBA00022777"/>
    </source>
</evidence>
<dbReference type="KEGG" id="acis:CBP35_15025"/>
<dbReference type="EMBL" id="CP021366">
    <property type="protein sequence ID" value="ART58121.1"/>
    <property type="molecule type" value="Genomic_DNA"/>
</dbReference>
<dbReference type="AlphaFoldDB" id="A0A240U9C2"/>
<evidence type="ECO:0000256" key="4">
    <source>
        <dbReference type="ARBA" id="ARBA00022679"/>
    </source>
</evidence>
<feature type="transmembrane region" description="Helical" evidence="9">
    <location>
        <begin position="182"/>
        <end position="203"/>
    </location>
</feature>
<dbReference type="SUPFAM" id="SSF55874">
    <property type="entry name" value="ATPase domain of HSP90 chaperone/DNA topoisomerase II/histidine kinase"/>
    <property type="match status" value="1"/>
</dbReference>
<keyword evidence="12" id="KW-1185">Reference proteome</keyword>
<dbReference type="Pfam" id="PF07730">
    <property type="entry name" value="HisKA_3"/>
    <property type="match status" value="1"/>
</dbReference>
<dbReference type="PANTHER" id="PTHR24421:SF10">
    <property type="entry name" value="NITRATE_NITRITE SENSOR PROTEIN NARQ"/>
    <property type="match status" value="1"/>
</dbReference>
<feature type="transmembrane region" description="Helical" evidence="9">
    <location>
        <begin position="368"/>
        <end position="387"/>
    </location>
</feature>
<keyword evidence="8" id="KW-0902">Two-component regulatory system</keyword>
<dbReference type="GO" id="GO:0016020">
    <property type="term" value="C:membrane"/>
    <property type="evidence" value="ECO:0007669"/>
    <property type="project" value="InterPro"/>
</dbReference>
<evidence type="ECO:0000259" key="10">
    <source>
        <dbReference type="Pfam" id="PF07730"/>
    </source>
</evidence>
<feature type="transmembrane region" description="Helical" evidence="9">
    <location>
        <begin position="337"/>
        <end position="356"/>
    </location>
</feature>
<evidence type="ECO:0000256" key="1">
    <source>
        <dbReference type="ARBA" id="ARBA00000085"/>
    </source>
</evidence>
<organism evidence="11 12">
    <name type="scientific">Acidovorax carolinensis</name>
    <dbReference type="NCBI Taxonomy" id="553814"/>
    <lineage>
        <taxon>Bacteria</taxon>
        <taxon>Pseudomonadati</taxon>
        <taxon>Pseudomonadota</taxon>
        <taxon>Betaproteobacteria</taxon>
        <taxon>Burkholderiales</taxon>
        <taxon>Comamonadaceae</taxon>
        <taxon>Acidovorax</taxon>
    </lineage>
</organism>
<evidence type="ECO:0000256" key="3">
    <source>
        <dbReference type="ARBA" id="ARBA00022553"/>
    </source>
</evidence>
<dbReference type="KEGG" id="acip:CBP36_03915"/>
<dbReference type="RefSeq" id="WP_086926637.1">
    <property type="nucleotide sequence ID" value="NZ_CP021362.1"/>
</dbReference>